<keyword evidence="3" id="KW-0479">Metal-binding</keyword>
<evidence type="ECO:0000256" key="1">
    <source>
        <dbReference type="ARBA" id="ARBA00008520"/>
    </source>
</evidence>
<evidence type="ECO:0000313" key="5">
    <source>
        <dbReference type="Proteomes" id="UP000254326"/>
    </source>
</evidence>
<feature type="binding site" evidence="3">
    <location>
        <position position="226"/>
    </location>
    <ligand>
        <name>Fe cation</name>
        <dbReference type="ChEBI" id="CHEBI:24875"/>
    </ligand>
</feature>
<comment type="similarity">
    <text evidence="1">Belongs to the bacterial solute-binding protein 1 family.</text>
</comment>
<proteinExistence type="inferred from homology"/>
<dbReference type="Proteomes" id="UP000254326">
    <property type="component" value="Unassembled WGS sequence"/>
</dbReference>
<protein>
    <submittedName>
        <fullName evidence="4">Fe(3+) ABC transporter substrate-binding protein</fullName>
    </submittedName>
</protein>
<accession>A0A370U8L7</accession>
<name>A0A370U8L7_9GAMM</name>
<dbReference type="InterPro" id="IPR026045">
    <property type="entry name" value="Ferric-bd"/>
</dbReference>
<dbReference type="PIRSF" id="PIRSF002825">
    <property type="entry name" value="CfbpA"/>
    <property type="match status" value="1"/>
</dbReference>
<dbReference type="CDD" id="cd13542">
    <property type="entry name" value="PBP2_FutA1_ilke"/>
    <property type="match status" value="1"/>
</dbReference>
<evidence type="ECO:0000256" key="3">
    <source>
        <dbReference type="PIRSR" id="PIRSR002825-1"/>
    </source>
</evidence>
<dbReference type="AlphaFoldDB" id="A0A370U8L7"/>
<dbReference type="RefSeq" id="WP_115468116.1">
    <property type="nucleotide sequence ID" value="NZ_QKRA01000004.1"/>
</dbReference>
<dbReference type="GO" id="GO:0030288">
    <property type="term" value="C:outer membrane-bounded periplasmic space"/>
    <property type="evidence" value="ECO:0007669"/>
    <property type="project" value="TreeGrafter"/>
</dbReference>
<comment type="caution">
    <text evidence="4">The sequence shown here is derived from an EMBL/GenBank/DDBJ whole genome shotgun (WGS) entry which is preliminary data.</text>
</comment>
<dbReference type="PANTHER" id="PTHR30006:SF15">
    <property type="entry name" value="IRON-UTILIZATION PERIPLASMIC PROTEIN"/>
    <property type="match status" value="1"/>
</dbReference>
<keyword evidence="2" id="KW-0732">Signal</keyword>
<dbReference type="SUPFAM" id="SSF53850">
    <property type="entry name" value="Periplasmic binding protein-like II"/>
    <property type="match status" value="1"/>
</dbReference>
<evidence type="ECO:0000256" key="2">
    <source>
        <dbReference type="ARBA" id="ARBA00022729"/>
    </source>
</evidence>
<evidence type="ECO:0000313" key="4">
    <source>
        <dbReference type="EMBL" id="RDL44078.1"/>
    </source>
</evidence>
<dbReference type="GO" id="GO:0046872">
    <property type="term" value="F:metal ion binding"/>
    <property type="evidence" value="ECO:0007669"/>
    <property type="project" value="UniProtKB-KW"/>
</dbReference>
<keyword evidence="3" id="KW-0408">Iron</keyword>
<sequence length="346" mass="38346">MNSKKMSLTLGLSATLITALYSQYAISRGEVNIYSARKEALIAPALEAYAKKYHVQVNLITGNADTLLQRLKQEGDASPADIFITVDAGRLQRAKDAGVLQPFDSDTINAKVPSHLRDSDNYWVGLSQRARVIFYNPKKINQAELSTYEALADPKWKGRICVRSSENIYNQSLVASMIAANGERATGEWIKGLVANLARAPFGGDTDLLRAVEAGVCDLTLANTYYFGRLGQSNKPNDQQVFNNVALFWPNQATEQRGAHVNVSGIGLTHSARNSRNARRLMEFLVSQESQNWYADVNNEYPVIKNADFPSSLTQFGTFKADTLPLNLLGEYNRRATELMDANGWK</sequence>
<feature type="binding site" evidence="3">
    <location>
        <position position="225"/>
    </location>
    <ligand>
        <name>Fe cation</name>
        <dbReference type="ChEBI" id="CHEBI:24875"/>
    </ligand>
</feature>
<dbReference type="OrthoDB" id="9769567at2"/>
<reference evidence="4 5" key="1">
    <citation type="submission" date="2018-06" db="EMBL/GenBank/DDBJ databases">
        <title>Marinomonas sp. YLB-05 draft genome sequence.</title>
        <authorList>
            <person name="Yu L."/>
            <person name="Tang X."/>
        </authorList>
    </citation>
    <scope>NUCLEOTIDE SEQUENCE [LARGE SCALE GENOMIC DNA]</scope>
    <source>
        <strain evidence="4 5">YLB-05</strain>
    </source>
</reference>
<keyword evidence="5" id="KW-1185">Reference proteome</keyword>
<dbReference type="EMBL" id="QKRA01000004">
    <property type="protein sequence ID" value="RDL44078.1"/>
    <property type="molecule type" value="Genomic_DNA"/>
</dbReference>
<dbReference type="Gene3D" id="3.40.190.10">
    <property type="entry name" value="Periplasmic binding protein-like II"/>
    <property type="match status" value="2"/>
</dbReference>
<gene>
    <name evidence="4" type="ORF">DN730_10605</name>
</gene>
<dbReference type="Pfam" id="PF13343">
    <property type="entry name" value="SBP_bac_6"/>
    <property type="match status" value="1"/>
</dbReference>
<dbReference type="PANTHER" id="PTHR30006">
    <property type="entry name" value="THIAMINE-BINDING PERIPLASMIC PROTEIN-RELATED"/>
    <property type="match status" value="1"/>
</dbReference>
<organism evidence="4 5">
    <name type="scientific">Marinomonas piezotolerans</name>
    <dbReference type="NCBI Taxonomy" id="2213058"/>
    <lineage>
        <taxon>Bacteria</taxon>
        <taxon>Pseudomonadati</taxon>
        <taxon>Pseudomonadota</taxon>
        <taxon>Gammaproteobacteria</taxon>
        <taxon>Oceanospirillales</taxon>
        <taxon>Oceanospirillaceae</taxon>
        <taxon>Marinomonas</taxon>
    </lineage>
</organism>